<dbReference type="PANTHER" id="PTHR47926:SF533">
    <property type="entry name" value="DYW DOMAIN-CONTAINING PROTEIN"/>
    <property type="match status" value="1"/>
</dbReference>
<dbReference type="HOGENOM" id="CLU_002706_30_5_1"/>
<evidence type="ECO:0000313" key="3">
    <source>
        <dbReference type="EMBL" id="EFJ35697.1"/>
    </source>
</evidence>
<reference evidence="3 4" key="1">
    <citation type="journal article" date="2011" name="Science">
        <title>The Selaginella genome identifies genetic changes associated with the evolution of vascular plants.</title>
        <authorList>
            <person name="Banks J.A."/>
            <person name="Nishiyama T."/>
            <person name="Hasebe M."/>
            <person name="Bowman J.L."/>
            <person name="Gribskov M."/>
            <person name="dePamphilis C."/>
            <person name="Albert V.A."/>
            <person name="Aono N."/>
            <person name="Aoyama T."/>
            <person name="Ambrose B.A."/>
            <person name="Ashton N.W."/>
            <person name="Axtell M.J."/>
            <person name="Barker E."/>
            <person name="Barker M.S."/>
            <person name="Bennetzen J.L."/>
            <person name="Bonawitz N.D."/>
            <person name="Chapple C."/>
            <person name="Cheng C."/>
            <person name="Correa L.G."/>
            <person name="Dacre M."/>
            <person name="DeBarry J."/>
            <person name="Dreyer I."/>
            <person name="Elias M."/>
            <person name="Engstrom E.M."/>
            <person name="Estelle M."/>
            <person name="Feng L."/>
            <person name="Finet C."/>
            <person name="Floyd S.K."/>
            <person name="Frommer W.B."/>
            <person name="Fujita T."/>
            <person name="Gramzow L."/>
            <person name="Gutensohn M."/>
            <person name="Harholt J."/>
            <person name="Hattori M."/>
            <person name="Heyl A."/>
            <person name="Hirai T."/>
            <person name="Hiwatashi Y."/>
            <person name="Ishikawa M."/>
            <person name="Iwata M."/>
            <person name="Karol K.G."/>
            <person name="Koehler B."/>
            <person name="Kolukisaoglu U."/>
            <person name="Kubo M."/>
            <person name="Kurata T."/>
            <person name="Lalonde S."/>
            <person name="Li K."/>
            <person name="Li Y."/>
            <person name="Litt A."/>
            <person name="Lyons E."/>
            <person name="Manning G."/>
            <person name="Maruyama T."/>
            <person name="Michael T.P."/>
            <person name="Mikami K."/>
            <person name="Miyazaki S."/>
            <person name="Morinaga S."/>
            <person name="Murata T."/>
            <person name="Mueller-Roeber B."/>
            <person name="Nelson D.R."/>
            <person name="Obara M."/>
            <person name="Oguri Y."/>
            <person name="Olmstead R.G."/>
            <person name="Onodera N."/>
            <person name="Petersen B.L."/>
            <person name="Pils B."/>
            <person name="Prigge M."/>
            <person name="Rensing S.A."/>
            <person name="Riano-Pachon D.M."/>
            <person name="Roberts A.W."/>
            <person name="Sato Y."/>
            <person name="Scheller H.V."/>
            <person name="Schulz B."/>
            <person name="Schulz C."/>
            <person name="Shakirov E.V."/>
            <person name="Shibagaki N."/>
            <person name="Shinohara N."/>
            <person name="Shippen D.E."/>
            <person name="Soerensen I."/>
            <person name="Sotooka R."/>
            <person name="Sugimoto N."/>
            <person name="Sugita M."/>
            <person name="Sumikawa N."/>
            <person name="Tanurdzic M."/>
            <person name="Theissen G."/>
            <person name="Ulvskov P."/>
            <person name="Wakazuki S."/>
            <person name="Weng J.K."/>
            <person name="Willats W.W."/>
            <person name="Wipf D."/>
            <person name="Wolf P.G."/>
            <person name="Yang L."/>
            <person name="Zimmer A.D."/>
            <person name="Zhu Q."/>
            <person name="Mitros T."/>
            <person name="Hellsten U."/>
            <person name="Loque D."/>
            <person name="Otillar R."/>
            <person name="Salamov A."/>
            <person name="Schmutz J."/>
            <person name="Shapiro H."/>
            <person name="Lindquist E."/>
            <person name="Lucas S."/>
            <person name="Rokhsar D."/>
            <person name="Grigoriev I.V."/>
        </authorList>
    </citation>
    <scope>NUCLEOTIDE SEQUENCE [LARGE SCALE GENOMIC DNA]</scope>
</reference>
<dbReference type="eggNOG" id="KOG4197">
    <property type="taxonomic scope" value="Eukaryota"/>
</dbReference>
<evidence type="ECO:0000256" key="2">
    <source>
        <dbReference type="PROSITE-ProRule" id="PRU00708"/>
    </source>
</evidence>
<dbReference type="AlphaFoldDB" id="D8QWT8"/>
<dbReference type="Gene3D" id="1.25.40.10">
    <property type="entry name" value="Tetratricopeptide repeat domain"/>
    <property type="match status" value="4"/>
</dbReference>
<dbReference type="Pfam" id="PF13041">
    <property type="entry name" value="PPR_2"/>
    <property type="match status" value="2"/>
</dbReference>
<dbReference type="GO" id="GO:0003723">
    <property type="term" value="F:RNA binding"/>
    <property type="evidence" value="ECO:0007669"/>
    <property type="project" value="InterPro"/>
</dbReference>
<feature type="repeat" description="PPR" evidence="2">
    <location>
        <begin position="92"/>
        <end position="126"/>
    </location>
</feature>
<dbReference type="InterPro" id="IPR011990">
    <property type="entry name" value="TPR-like_helical_dom_sf"/>
</dbReference>
<name>D8QWT8_SELML</name>
<accession>D8QWT8</accession>
<dbReference type="SUPFAM" id="SSF48452">
    <property type="entry name" value="TPR-like"/>
    <property type="match status" value="1"/>
</dbReference>
<evidence type="ECO:0000313" key="4">
    <source>
        <dbReference type="Proteomes" id="UP000001514"/>
    </source>
</evidence>
<dbReference type="PROSITE" id="PS51375">
    <property type="entry name" value="PPR"/>
    <property type="match status" value="5"/>
</dbReference>
<keyword evidence="1" id="KW-0677">Repeat</keyword>
<dbReference type="InterPro" id="IPR002885">
    <property type="entry name" value="PPR_rpt"/>
</dbReference>
<organism evidence="4">
    <name type="scientific">Selaginella moellendorffii</name>
    <name type="common">Spikemoss</name>
    <dbReference type="NCBI Taxonomy" id="88036"/>
    <lineage>
        <taxon>Eukaryota</taxon>
        <taxon>Viridiplantae</taxon>
        <taxon>Streptophyta</taxon>
        <taxon>Embryophyta</taxon>
        <taxon>Tracheophyta</taxon>
        <taxon>Lycopodiopsida</taxon>
        <taxon>Selaginellales</taxon>
        <taxon>Selaginellaceae</taxon>
        <taxon>Selaginella</taxon>
    </lineage>
</organism>
<proteinExistence type="predicted"/>
<keyword evidence="4" id="KW-1185">Reference proteome</keyword>
<dbReference type="GO" id="GO:0009451">
    <property type="term" value="P:RNA modification"/>
    <property type="evidence" value="ECO:0007669"/>
    <property type="project" value="InterPro"/>
</dbReference>
<feature type="repeat" description="PPR" evidence="2">
    <location>
        <begin position="353"/>
        <end position="387"/>
    </location>
</feature>
<protein>
    <recommendedName>
        <fullName evidence="5">Pentacotripeptide-repeat region of PRORP domain-containing protein</fullName>
    </recommendedName>
</protein>
<dbReference type="NCBIfam" id="TIGR00756">
    <property type="entry name" value="PPR"/>
    <property type="match status" value="6"/>
</dbReference>
<dbReference type="InParanoid" id="D8QWT8"/>
<dbReference type="FunFam" id="1.25.40.10:FF:000090">
    <property type="entry name" value="Pentatricopeptide repeat-containing protein, chloroplastic"/>
    <property type="match status" value="1"/>
</dbReference>
<dbReference type="Pfam" id="PF01535">
    <property type="entry name" value="PPR"/>
    <property type="match status" value="7"/>
</dbReference>
<dbReference type="PANTHER" id="PTHR47926">
    <property type="entry name" value="PENTATRICOPEPTIDE REPEAT-CONTAINING PROTEIN"/>
    <property type="match status" value="1"/>
</dbReference>
<feature type="repeat" description="PPR" evidence="2">
    <location>
        <begin position="247"/>
        <end position="285"/>
    </location>
</feature>
<evidence type="ECO:0008006" key="5">
    <source>
        <dbReference type="Google" id="ProtNLM"/>
    </source>
</evidence>
<dbReference type="OMA" id="CQESAMD"/>
<dbReference type="Gramene" id="EFJ35697">
    <property type="protein sequence ID" value="EFJ35697"/>
    <property type="gene ID" value="SELMODRAFT_79356"/>
</dbReference>
<feature type="repeat" description="PPR" evidence="2">
    <location>
        <begin position="154"/>
        <end position="188"/>
    </location>
</feature>
<dbReference type="STRING" id="88036.D8QWT8"/>
<dbReference type="Proteomes" id="UP000001514">
    <property type="component" value="Unassembled WGS sequence"/>
</dbReference>
<dbReference type="InterPro" id="IPR046960">
    <property type="entry name" value="PPR_At4g14850-like_plant"/>
</dbReference>
<gene>
    <name evidence="3" type="ORF">SELMODRAFT_79356</name>
</gene>
<feature type="repeat" description="PPR" evidence="2">
    <location>
        <begin position="30"/>
        <end position="64"/>
    </location>
</feature>
<dbReference type="KEGG" id="smo:SELMODRAFT_79356"/>
<evidence type="ECO:0000256" key="1">
    <source>
        <dbReference type="ARBA" id="ARBA00022737"/>
    </source>
</evidence>
<dbReference type="EMBL" id="GL377568">
    <property type="protein sequence ID" value="EFJ35697.1"/>
    <property type="molecule type" value="Genomic_DNA"/>
</dbReference>
<sequence>MTLNSALQLQNLCGNVQEARKFFDSMPLQDSVSWTIMVSAYAQGGHIEQAKNLFESLPWKSLACENAMLQAYSLNGDLENAKLVFDRMTKRDVVSWTTMIGAYAQNGYAFDAKSLFDRFERKNIISWTAMVHAYSQNKSFDLAREMFERMPQHDVFSWNILLSAYAHNGHLESAKIAFERMPSRDVVAWNSIIAFFSQKGKLEEAKELFHLMPEPNTAAWNVMIQANAQAWHLDVAKGLFDQMPSRDVISWTTLMNSYADMSNLDGCQESAMDVFRLMDLHGVSPDSVTYIAIFDACSRIANAEEGSAFIASIVHPGILQDSVVVGNAALTMYGRSGLAAGAWSVFQQMPVRDSVSWNAMLTAFARNGHGEAALDVFLAMELEGLVPDIITFVNVLSACSHAGLLHRARGYFHSISRDYGLTPIYDHYVCLTDLLARSGRLVEAEELVNSMPFEPNYEAWMALLGACRSHGDVRRGNRAAGFFVQADVDAESPYILLSHLYAEAGSKDDVLVIRKAMRRKTKLDQSPVILGGLDR</sequence>